<accession>A0A3B0YIE6</accession>
<dbReference type="InterPro" id="IPR011006">
    <property type="entry name" value="CheY-like_superfamily"/>
</dbReference>
<dbReference type="AlphaFoldDB" id="A0A3B0YIE6"/>
<evidence type="ECO:0000313" key="2">
    <source>
        <dbReference type="EMBL" id="VAW75317.1"/>
    </source>
</evidence>
<sequence length="152" mass="17185">MPLRLLTPKDIVAANKTTKIALRNAVAVISEELETNDRPAKTPLIYCSKELHIPPANILIISDDEFFSLGLKATLIEDEHNAVTVKNIEQVANELNKKEYDYIFSEVILERCTGLDIARHIRLNYNERYTPIIFITSLKHDSDFVNCMLAGG</sequence>
<dbReference type="GO" id="GO:0000160">
    <property type="term" value="P:phosphorelay signal transduction system"/>
    <property type="evidence" value="ECO:0007669"/>
    <property type="project" value="InterPro"/>
</dbReference>
<reference evidence="2" key="1">
    <citation type="submission" date="2018-06" db="EMBL/GenBank/DDBJ databases">
        <authorList>
            <person name="Zhirakovskaya E."/>
        </authorList>
    </citation>
    <scope>NUCLEOTIDE SEQUENCE</scope>
</reference>
<proteinExistence type="predicted"/>
<dbReference type="PROSITE" id="PS50110">
    <property type="entry name" value="RESPONSE_REGULATORY"/>
    <property type="match status" value="1"/>
</dbReference>
<dbReference type="SUPFAM" id="SSF52172">
    <property type="entry name" value="CheY-like"/>
    <property type="match status" value="1"/>
</dbReference>
<dbReference type="EMBL" id="UOFL01000079">
    <property type="protein sequence ID" value="VAW75317.1"/>
    <property type="molecule type" value="Genomic_DNA"/>
</dbReference>
<dbReference type="InterPro" id="IPR001789">
    <property type="entry name" value="Sig_transdc_resp-reg_receiver"/>
</dbReference>
<gene>
    <name evidence="2" type="ORF">MNBD_GAMMA12-2778</name>
</gene>
<dbReference type="Gene3D" id="3.40.50.2300">
    <property type="match status" value="1"/>
</dbReference>
<name>A0A3B0YIE6_9ZZZZ</name>
<organism evidence="2">
    <name type="scientific">hydrothermal vent metagenome</name>
    <dbReference type="NCBI Taxonomy" id="652676"/>
    <lineage>
        <taxon>unclassified sequences</taxon>
        <taxon>metagenomes</taxon>
        <taxon>ecological metagenomes</taxon>
    </lineage>
</organism>
<protein>
    <recommendedName>
        <fullName evidence="1">Response regulatory domain-containing protein</fullName>
    </recommendedName>
</protein>
<evidence type="ECO:0000259" key="1">
    <source>
        <dbReference type="PROSITE" id="PS50110"/>
    </source>
</evidence>
<feature type="domain" description="Response regulatory" evidence="1">
    <location>
        <begin position="57"/>
        <end position="152"/>
    </location>
</feature>
<dbReference type="CDD" id="cd00156">
    <property type="entry name" value="REC"/>
    <property type="match status" value="1"/>
</dbReference>
<dbReference type="Pfam" id="PF00072">
    <property type="entry name" value="Response_reg"/>
    <property type="match status" value="1"/>
</dbReference>